<dbReference type="Gene3D" id="1.10.540.10">
    <property type="entry name" value="Acyl-CoA dehydrogenase/oxidase, N-terminal domain"/>
    <property type="match status" value="1"/>
</dbReference>
<organism evidence="10">
    <name type="scientific">Caulobacter sp. 602-2</name>
    <dbReference type="NCBI Taxonomy" id="2710887"/>
    <lineage>
        <taxon>Bacteria</taxon>
        <taxon>Pseudomonadati</taxon>
        <taxon>Pseudomonadota</taxon>
        <taxon>Alphaproteobacteria</taxon>
        <taxon>Caulobacterales</taxon>
        <taxon>Caulobacteraceae</taxon>
        <taxon>Caulobacter</taxon>
    </lineage>
</organism>
<dbReference type="EMBL" id="JAAKGT010000008">
    <property type="protein sequence ID" value="NGM51181.1"/>
    <property type="molecule type" value="Genomic_DNA"/>
</dbReference>
<feature type="domain" description="Acyl-CoA oxidase/dehydrogenase middle" evidence="8">
    <location>
        <begin position="141"/>
        <end position="199"/>
    </location>
</feature>
<keyword evidence="5 6" id="KW-0560">Oxidoreductase</keyword>
<evidence type="ECO:0000256" key="1">
    <source>
        <dbReference type="ARBA" id="ARBA00001974"/>
    </source>
</evidence>
<dbReference type="GO" id="GO:0050660">
    <property type="term" value="F:flavin adenine dinucleotide binding"/>
    <property type="evidence" value="ECO:0007669"/>
    <property type="project" value="InterPro"/>
</dbReference>
<dbReference type="InterPro" id="IPR006091">
    <property type="entry name" value="Acyl-CoA_Oxase/DH_mid-dom"/>
</dbReference>
<comment type="similarity">
    <text evidence="2 6">Belongs to the acyl-CoA dehydrogenase family.</text>
</comment>
<dbReference type="InterPro" id="IPR036250">
    <property type="entry name" value="AcylCo_DH-like_C"/>
</dbReference>
<dbReference type="Gene3D" id="1.20.140.10">
    <property type="entry name" value="Butyryl-CoA Dehydrogenase, subunit A, domain 3"/>
    <property type="match status" value="1"/>
</dbReference>
<evidence type="ECO:0000259" key="8">
    <source>
        <dbReference type="Pfam" id="PF02770"/>
    </source>
</evidence>
<comment type="caution">
    <text evidence="10">The sequence shown here is derived from an EMBL/GenBank/DDBJ whole genome shotgun (WGS) entry which is preliminary data.</text>
</comment>
<sequence length="377" mass="39597">MAVLTEEQTMLRDAAKAWSQESAPVSALRKLRNERSGQTFDPAAWSEMGQMGWAGVVVPEAYDGSGFGYLGLGLILEETGKTLAASPLLSTALIAASALELGGSDAQKAAWLPKIATGEAVATLAIDESAHHNPTRIALSATQSVDGWTLNGTKTFVLDGEAADLLIVAARTSGQSGQTDGVTLFLVPGDAPGVVRTHLSLADSRGAAQIAFDGVEVGSEAVLGEVDKGWAVLEPVLDRAYAGLAAEMLGTASAAFEITLDYLKTRTQFGQVIGTFQALQHRAAKWFTDLETTRSCVEAALEALDAGADARALSSLAKAKASEVLHLASNEMVQMHGGIGMTDEHDAGLYMKRARVAEALFGGASFHRDRYARLMGF</sequence>
<reference evidence="10" key="1">
    <citation type="submission" date="2020-02" db="EMBL/GenBank/DDBJ databases">
        <authorList>
            <person name="Gao J."/>
            <person name="Sun J."/>
        </authorList>
    </citation>
    <scope>NUCLEOTIDE SEQUENCE</scope>
    <source>
        <strain evidence="10">602-2</strain>
    </source>
</reference>
<dbReference type="AlphaFoldDB" id="A0A6G4R082"/>
<evidence type="ECO:0000256" key="4">
    <source>
        <dbReference type="ARBA" id="ARBA00022827"/>
    </source>
</evidence>
<evidence type="ECO:0000313" key="10">
    <source>
        <dbReference type="EMBL" id="NGM51181.1"/>
    </source>
</evidence>
<evidence type="ECO:0000256" key="2">
    <source>
        <dbReference type="ARBA" id="ARBA00009347"/>
    </source>
</evidence>
<name>A0A6G4R082_9CAUL</name>
<dbReference type="RefSeq" id="WP_165260404.1">
    <property type="nucleotide sequence ID" value="NZ_JAAKGT010000008.1"/>
</dbReference>
<accession>A0A6G4R082</accession>
<dbReference type="InterPro" id="IPR013786">
    <property type="entry name" value="AcylCoA_DH/ox_N"/>
</dbReference>
<dbReference type="InterPro" id="IPR009100">
    <property type="entry name" value="AcylCoA_DH/oxidase_NM_dom_sf"/>
</dbReference>
<dbReference type="InterPro" id="IPR009075">
    <property type="entry name" value="AcylCo_DH/oxidase_C"/>
</dbReference>
<dbReference type="Gene3D" id="2.40.110.10">
    <property type="entry name" value="Butyryl-CoA Dehydrogenase, subunit A, domain 2"/>
    <property type="match status" value="1"/>
</dbReference>
<feature type="domain" description="Acyl-CoA dehydrogenase/oxidase C-terminal" evidence="7">
    <location>
        <begin position="227"/>
        <end position="373"/>
    </location>
</feature>
<dbReference type="InterPro" id="IPR046373">
    <property type="entry name" value="Acyl-CoA_Oxase/DH_mid-dom_sf"/>
</dbReference>
<keyword evidence="4 6" id="KW-0274">FAD</keyword>
<gene>
    <name evidence="10" type="ORF">G5B46_16340</name>
</gene>
<dbReference type="CDD" id="cd00567">
    <property type="entry name" value="ACAD"/>
    <property type="match status" value="1"/>
</dbReference>
<evidence type="ECO:0000259" key="9">
    <source>
        <dbReference type="Pfam" id="PF02771"/>
    </source>
</evidence>
<dbReference type="SUPFAM" id="SSF47203">
    <property type="entry name" value="Acyl-CoA dehydrogenase C-terminal domain-like"/>
    <property type="match status" value="1"/>
</dbReference>
<dbReference type="PANTHER" id="PTHR43884:SF20">
    <property type="entry name" value="ACYL-COA DEHYDROGENASE FADE28"/>
    <property type="match status" value="1"/>
</dbReference>
<evidence type="ECO:0000256" key="5">
    <source>
        <dbReference type="ARBA" id="ARBA00023002"/>
    </source>
</evidence>
<evidence type="ECO:0000259" key="7">
    <source>
        <dbReference type="Pfam" id="PF00441"/>
    </source>
</evidence>
<keyword evidence="3 6" id="KW-0285">Flavoprotein</keyword>
<comment type="cofactor">
    <cofactor evidence="1 6">
        <name>FAD</name>
        <dbReference type="ChEBI" id="CHEBI:57692"/>
    </cofactor>
</comment>
<protein>
    <submittedName>
        <fullName evidence="10">Acyl-CoA dehydrogenase</fullName>
    </submittedName>
</protein>
<dbReference type="Pfam" id="PF00441">
    <property type="entry name" value="Acyl-CoA_dh_1"/>
    <property type="match status" value="1"/>
</dbReference>
<feature type="domain" description="Acyl-CoA dehydrogenase/oxidase N-terminal" evidence="9">
    <location>
        <begin position="5"/>
        <end position="119"/>
    </location>
</feature>
<evidence type="ECO:0000256" key="3">
    <source>
        <dbReference type="ARBA" id="ARBA00022630"/>
    </source>
</evidence>
<dbReference type="SUPFAM" id="SSF56645">
    <property type="entry name" value="Acyl-CoA dehydrogenase NM domain-like"/>
    <property type="match status" value="1"/>
</dbReference>
<dbReference type="InterPro" id="IPR037069">
    <property type="entry name" value="AcylCoA_DH/ox_N_sf"/>
</dbReference>
<dbReference type="Pfam" id="PF02770">
    <property type="entry name" value="Acyl-CoA_dh_M"/>
    <property type="match status" value="1"/>
</dbReference>
<dbReference type="GO" id="GO:0003995">
    <property type="term" value="F:acyl-CoA dehydrogenase activity"/>
    <property type="evidence" value="ECO:0007669"/>
    <property type="project" value="TreeGrafter"/>
</dbReference>
<proteinExistence type="inferred from homology"/>
<dbReference type="Pfam" id="PF02771">
    <property type="entry name" value="Acyl-CoA_dh_N"/>
    <property type="match status" value="1"/>
</dbReference>
<dbReference type="PANTHER" id="PTHR43884">
    <property type="entry name" value="ACYL-COA DEHYDROGENASE"/>
    <property type="match status" value="1"/>
</dbReference>
<evidence type="ECO:0000256" key="6">
    <source>
        <dbReference type="RuleBase" id="RU362125"/>
    </source>
</evidence>